<proteinExistence type="inferred from homology"/>
<protein>
    <submittedName>
        <fullName evidence="3">YggT family protein</fullName>
    </submittedName>
</protein>
<dbReference type="Proteomes" id="UP000823821">
    <property type="component" value="Unassembled WGS sequence"/>
</dbReference>
<evidence type="ECO:0000256" key="2">
    <source>
        <dbReference type="SAM" id="Phobius"/>
    </source>
</evidence>
<dbReference type="EMBL" id="DWZD01000053">
    <property type="protein sequence ID" value="HJA80102.1"/>
    <property type="molecule type" value="Genomic_DNA"/>
</dbReference>
<reference evidence="3" key="2">
    <citation type="submission" date="2021-04" db="EMBL/GenBank/DDBJ databases">
        <authorList>
            <person name="Gilroy R."/>
        </authorList>
    </citation>
    <scope>NUCLEOTIDE SEQUENCE</scope>
    <source>
        <strain evidence="3">5032</strain>
    </source>
</reference>
<feature type="transmembrane region" description="Helical" evidence="2">
    <location>
        <begin position="7"/>
        <end position="35"/>
    </location>
</feature>
<dbReference type="GO" id="GO:0016020">
    <property type="term" value="C:membrane"/>
    <property type="evidence" value="ECO:0007669"/>
    <property type="project" value="InterPro"/>
</dbReference>
<dbReference type="AlphaFoldDB" id="A0A9D2HPN5"/>
<organism evidence="3 4">
    <name type="scientific">Candidatus Desulfovibrio intestinavium</name>
    <dbReference type="NCBI Taxonomy" id="2838534"/>
    <lineage>
        <taxon>Bacteria</taxon>
        <taxon>Pseudomonadati</taxon>
        <taxon>Thermodesulfobacteriota</taxon>
        <taxon>Desulfovibrionia</taxon>
        <taxon>Desulfovibrionales</taxon>
        <taxon>Desulfovibrionaceae</taxon>
        <taxon>Desulfovibrio</taxon>
    </lineage>
</organism>
<comment type="caution">
    <text evidence="3">The sequence shown here is derived from an EMBL/GenBank/DDBJ whole genome shotgun (WGS) entry which is preliminary data.</text>
</comment>
<keyword evidence="2" id="KW-0812">Transmembrane</keyword>
<dbReference type="InterPro" id="IPR003425">
    <property type="entry name" value="CCB3/YggT"/>
</dbReference>
<gene>
    <name evidence="3" type="ORF">H9784_11150</name>
</gene>
<comment type="similarity">
    <text evidence="1">Belongs to the YggT family.</text>
</comment>
<keyword evidence="2" id="KW-0472">Membrane</keyword>
<evidence type="ECO:0000313" key="4">
    <source>
        <dbReference type="Proteomes" id="UP000823821"/>
    </source>
</evidence>
<dbReference type="PANTHER" id="PTHR33219">
    <property type="entry name" value="YLMG HOMOLOG PROTEIN 2, CHLOROPLASTIC"/>
    <property type="match status" value="1"/>
</dbReference>
<accession>A0A9D2HPN5</accession>
<reference evidence="3" key="1">
    <citation type="journal article" date="2021" name="PeerJ">
        <title>Extensive microbial diversity within the chicken gut microbiome revealed by metagenomics and culture.</title>
        <authorList>
            <person name="Gilroy R."/>
            <person name="Ravi A."/>
            <person name="Getino M."/>
            <person name="Pursley I."/>
            <person name="Horton D.L."/>
            <person name="Alikhan N.F."/>
            <person name="Baker D."/>
            <person name="Gharbi K."/>
            <person name="Hall N."/>
            <person name="Watson M."/>
            <person name="Adriaenssens E.M."/>
            <person name="Foster-Nyarko E."/>
            <person name="Jarju S."/>
            <person name="Secka A."/>
            <person name="Antonio M."/>
            <person name="Oren A."/>
            <person name="Chaudhuri R.R."/>
            <person name="La Ragione R."/>
            <person name="Hildebrand F."/>
            <person name="Pallen M.J."/>
        </authorList>
    </citation>
    <scope>NUCLEOTIDE SEQUENCE</scope>
    <source>
        <strain evidence="3">5032</strain>
    </source>
</reference>
<evidence type="ECO:0000313" key="3">
    <source>
        <dbReference type="EMBL" id="HJA80102.1"/>
    </source>
</evidence>
<feature type="transmembrane region" description="Helical" evidence="2">
    <location>
        <begin position="72"/>
        <end position="93"/>
    </location>
</feature>
<evidence type="ECO:0000256" key="1">
    <source>
        <dbReference type="ARBA" id="ARBA00010894"/>
    </source>
</evidence>
<keyword evidence="2" id="KW-1133">Transmembrane helix</keyword>
<name>A0A9D2HPN5_9BACT</name>
<dbReference type="PANTHER" id="PTHR33219:SF14">
    <property type="entry name" value="PROTEIN COFACTOR ASSEMBLY OF COMPLEX C SUBUNIT B CCB3, CHLOROPLASTIC-RELATED"/>
    <property type="match status" value="1"/>
</dbReference>
<sequence>MFVIQNILLAVGNVLGALLNLYFWIVVIAAVISWVRPDPFNPIVRALRVLTEPVFYYVRKWMPFTYRSGLDFSPVVVLLAIQLVKQIVVASLIELAARL</sequence>
<dbReference type="Pfam" id="PF02325">
    <property type="entry name" value="CCB3_YggT"/>
    <property type="match status" value="1"/>
</dbReference>